<sequence length="182" mass="21017">MIQTLEDMIRILCAYGVEFKDSVGFTDDWYTLIPALELAYKISSHSSTGKTPAMLEKGWNPRLPHDPCKKYFVDIHPTAISFKSMLLKVRHQENRCMKDSFKCAKERWDKSHKPHDFKIGKLVLVSTLNFNNIKGPKILNDSFTGPFMIKDLHGSNDVKLELTRELINKNPTFPESLIRTYI</sequence>
<organism evidence="1 2">
    <name type="scientific">Austropuccinia psidii MF-1</name>
    <dbReference type="NCBI Taxonomy" id="1389203"/>
    <lineage>
        <taxon>Eukaryota</taxon>
        <taxon>Fungi</taxon>
        <taxon>Dikarya</taxon>
        <taxon>Basidiomycota</taxon>
        <taxon>Pucciniomycotina</taxon>
        <taxon>Pucciniomycetes</taxon>
        <taxon>Pucciniales</taxon>
        <taxon>Sphaerophragmiaceae</taxon>
        <taxon>Austropuccinia</taxon>
    </lineage>
</organism>
<proteinExistence type="predicted"/>
<evidence type="ECO:0000313" key="1">
    <source>
        <dbReference type="EMBL" id="MBW0512931.1"/>
    </source>
</evidence>
<dbReference type="Proteomes" id="UP000765509">
    <property type="component" value="Unassembled WGS sequence"/>
</dbReference>
<accession>A0A9Q3E602</accession>
<gene>
    <name evidence="1" type="ORF">O181_052646</name>
</gene>
<dbReference type="InterPro" id="IPR036397">
    <property type="entry name" value="RNaseH_sf"/>
</dbReference>
<name>A0A9Q3E602_9BASI</name>
<reference evidence="1" key="1">
    <citation type="submission" date="2021-03" db="EMBL/GenBank/DDBJ databases">
        <title>Draft genome sequence of rust myrtle Austropuccinia psidii MF-1, a brazilian biotype.</title>
        <authorList>
            <person name="Quecine M.C."/>
            <person name="Pachon D.M.R."/>
            <person name="Bonatelli M.L."/>
            <person name="Correr F.H."/>
            <person name="Franceschini L.M."/>
            <person name="Leite T.F."/>
            <person name="Margarido G.R.A."/>
            <person name="Almeida C.A."/>
            <person name="Ferrarezi J.A."/>
            <person name="Labate C.A."/>
        </authorList>
    </citation>
    <scope>NUCLEOTIDE SEQUENCE</scope>
    <source>
        <strain evidence="1">MF-1</strain>
    </source>
</reference>
<comment type="caution">
    <text evidence="1">The sequence shown here is derived from an EMBL/GenBank/DDBJ whole genome shotgun (WGS) entry which is preliminary data.</text>
</comment>
<protein>
    <submittedName>
        <fullName evidence="1">Uncharacterized protein</fullName>
    </submittedName>
</protein>
<dbReference type="Gene3D" id="3.30.420.10">
    <property type="entry name" value="Ribonuclease H-like superfamily/Ribonuclease H"/>
    <property type="match status" value="1"/>
</dbReference>
<evidence type="ECO:0000313" key="2">
    <source>
        <dbReference type="Proteomes" id="UP000765509"/>
    </source>
</evidence>
<keyword evidence="2" id="KW-1185">Reference proteome</keyword>
<dbReference type="EMBL" id="AVOT02023069">
    <property type="protein sequence ID" value="MBW0512931.1"/>
    <property type="molecule type" value="Genomic_DNA"/>
</dbReference>
<dbReference type="GO" id="GO:0003676">
    <property type="term" value="F:nucleic acid binding"/>
    <property type="evidence" value="ECO:0007669"/>
    <property type="project" value="InterPro"/>
</dbReference>
<dbReference type="AlphaFoldDB" id="A0A9Q3E602"/>